<dbReference type="AlphaFoldDB" id="A0A0F9SKC1"/>
<name>A0A0F9SKC1_9ZZZZ</name>
<dbReference type="EMBL" id="LAZR01001900">
    <property type="protein sequence ID" value="KKN37351.1"/>
    <property type="molecule type" value="Genomic_DNA"/>
</dbReference>
<accession>A0A0F9SKC1</accession>
<protein>
    <submittedName>
        <fullName evidence="1">Uncharacterized protein</fullName>
    </submittedName>
</protein>
<sequence>MPLNYKEFVNALAVVRKYQKQITQHHMEDSQKLDSVSLYATVSRDTNIRSSKLSKRTLHIMNEEGLIDIFQGAVGGFGVPFLKED</sequence>
<organism evidence="1">
    <name type="scientific">marine sediment metagenome</name>
    <dbReference type="NCBI Taxonomy" id="412755"/>
    <lineage>
        <taxon>unclassified sequences</taxon>
        <taxon>metagenomes</taxon>
        <taxon>ecological metagenomes</taxon>
    </lineage>
</organism>
<reference evidence="1" key="1">
    <citation type="journal article" date="2015" name="Nature">
        <title>Complex archaea that bridge the gap between prokaryotes and eukaryotes.</title>
        <authorList>
            <person name="Spang A."/>
            <person name="Saw J.H."/>
            <person name="Jorgensen S.L."/>
            <person name="Zaremba-Niedzwiedzka K."/>
            <person name="Martijn J."/>
            <person name="Lind A.E."/>
            <person name="van Eijk R."/>
            <person name="Schleper C."/>
            <person name="Guy L."/>
            <person name="Ettema T.J."/>
        </authorList>
    </citation>
    <scope>NUCLEOTIDE SEQUENCE</scope>
</reference>
<gene>
    <name evidence="1" type="ORF">LCGC14_0764440</name>
</gene>
<comment type="caution">
    <text evidence="1">The sequence shown here is derived from an EMBL/GenBank/DDBJ whole genome shotgun (WGS) entry which is preliminary data.</text>
</comment>
<evidence type="ECO:0000313" key="1">
    <source>
        <dbReference type="EMBL" id="KKN37351.1"/>
    </source>
</evidence>
<proteinExistence type="predicted"/>